<dbReference type="InterPro" id="IPR030386">
    <property type="entry name" value="G_GB1_RHD3_dom"/>
</dbReference>
<organism evidence="11 12">
    <name type="scientific">Populus trichocarpa</name>
    <name type="common">Western balsam poplar</name>
    <name type="synonym">Populus balsamifera subsp. trichocarpa</name>
    <dbReference type="NCBI Taxonomy" id="3694"/>
    <lineage>
        <taxon>Eukaryota</taxon>
        <taxon>Viridiplantae</taxon>
        <taxon>Streptophyta</taxon>
        <taxon>Embryophyta</taxon>
        <taxon>Tracheophyta</taxon>
        <taxon>Spermatophyta</taxon>
        <taxon>Magnoliopsida</taxon>
        <taxon>eudicotyledons</taxon>
        <taxon>Gunneridae</taxon>
        <taxon>Pentapetalae</taxon>
        <taxon>rosids</taxon>
        <taxon>fabids</taxon>
        <taxon>Malpighiales</taxon>
        <taxon>Salicaceae</taxon>
        <taxon>Saliceae</taxon>
        <taxon>Populus</taxon>
    </lineage>
</organism>
<evidence type="ECO:0000256" key="5">
    <source>
        <dbReference type="ARBA" id="ARBA00022989"/>
    </source>
</evidence>
<dbReference type="InterPro" id="IPR046758">
    <property type="entry name" value="Sey1/RHD3-like_3HB"/>
</dbReference>
<sequence length="116" mass="13246">MHSLRYLLVVDRILASFCISWRMVLISSFLFSHECTFDHLLCSLLDLFSLRVHMLVKMMNSSEKACFILFLSFGLCFLSFGSQDYIFLVSVGCTDLFKPCVLDGLGLVLFTFSLGY</sequence>
<dbReference type="GO" id="GO:0016320">
    <property type="term" value="P:endoplasmic reticulum membrane fusion"/>
    <property type="evidence" value="ECO:0000318"/>
    <property type="project" value="GO_Central"/>
</dbReference>
<dbReference type="CDD" id="cd01851">
    <property type="entry name" value="GBP"/>
    <property type="match status" value="1"/>
</dbReference>
<dbReference type="Gene3D" id="3.40.50.300">
    <property type="entry name" value="P-loop containing nucleotide triphosphate hydrolases"/>
    <property type="match status" value="1"/>
</dbReference>
<dbReference type="AlphaFoldDB" id="B9ICG0"/>
<evidence type="ECO:0000256" key="6">
    <source>
        <dbReference type="ARBA" id="ARBA00023054"/>
    </source>
</evidence>
<dbReference type="PANTHER" id="PTHR45923">
    <property type="entry name" value="PROTEIN SEY1"/>
    <property type="match status" value="1"/>
</dbReference>
<keyword evidence="7" id="KW-0342">GTP-binding</keyword>
<keyword evidence="6" id="KW-0175">Coiled coil</keyword>
<keyword evidence="2" id="KW-0547">Nucleotide-binding</keyword>
<gene>
    <name evidence="11" type="ORF">POPTR_015G111101v4</name>
</gene>
<dbReference type="eggNOG" id="KOG2203">
    <property type="taxonomic scope" value="Eukaryota"/>
</dbReference>
<dbReference type="Pfam" id="PF05879">
    <property type="entry name" value="RHD3_GTPase"/>
    <property type="match status" value="1"/>
</dbReference>
<comment type="caution">
    <text evidence="11">The sequence shown here is derived from an EMBL/GenBank/DDBJ whole genome shotgun (WGS) entry which is preliminary data.</text>
</comment>
<dbReference type="GO" id="GO:0003924">
    <property type="term" value="F:GTPase activity"/>
    <property type="evidence" value="ECO:0000318"/>
    <property type="project" value="GO_Central"/>
</dbReference>
<accession>B9ICG0</accession>
<dbReference type="GO" id="GO:0005525">
    <property type="term" value="F:GTP binding"/>
    <property type="evidence" value="ECO:0007669"/>
    <property type="project" value="UniProtKB-KW"/>
</dbReference>
<evidence type="ECO:0000256" key="7">
    <source>
        <dbReference type="ARBA" id="ARBA00023134"/>
    </source>
</evidence>
<dbReference type="Proteomes" id="UP000006729">
    <property type="component" value="Chromosome 15"/>
</dbReference>
<evidence type="ECO:0000313" key="12">
    <source>
        <dbReference type="Proteomes" id="UP000006729"/>
    </source>
</evidence>
<evidence type="ECO:0000256" key="1">
    <source>
        <dbReference type="ARBA" id="ARBA00022692"/>
    </source>
</evidence>
<dbReference type="InterPro" id="IPR027417">
    <property type="entry name" value="P-loop_NTPase"/>
</dbReference>
<keyword evidence="4" id="KW-0256">Endoplasmic reticulum</keyword>
<dbReference type="InParanoid" id="B9ICG0"/>
<dbReference type="SUPFAM" id="SSF52540">
    <property type="entry name" value="P-loop containing nucleoside triphosphate hydrolases"/>
    <property type="match status" value="1"/>
</dbReference>
<keyword evidence="8" id="KW-0472">Membrane</keyword>
<evidence type="ECO:0000256" key="2">
    <source>
        <dbReference type="ARBA" id="ARBA00022741"/>
    </source>
</evidence>
<evidence type="ECO:0000313" key="11">
    <source>
        <dbReference type="EMBL" id="PNT01636.2"/>
    </source>
</evidence>
<protein>
    <recommendedName>
        <fullName evidence="10">GB1/RHD3-type G domain-containing protein</fullName>
    </recommendedName>
</protein>
<dbReference type="PANTHER" id="PTHR45923:SF20">
    <property type="entry name" value="PROTEIN ROOT HAIR DEFECTIVE 3 HOMOLOG 2"/>
    <property type="match status" value="1"/>
</dbReference>
<evidence type="ECO:0000256" key="4">
    <source>
        <dbReference type="ARBA" id="ARBA00022824"/>
    </source>
</evidence>
<dbReference type="EMBL" id="CM009304">
    <property type="protein sequence ID" value="PNT01636.2"/>
    <property type="molecule type" value="Genomic_DNA"/>
</dbReference>
<dbReference type="PROSITE" id="PS51715">
    <property type="entry name" value="G_GB1_RHD3"/>
    <property type="match status" value="1"/>
</dbReference>
<dbReference type="OrthoDB" id="1597724at2759"/>
<dbReference type="GO" id="GO:0005783">
    <property type="term" value="C:endoplasmic reticulum"/>
    <property type="evidence" value="ECO:0000318"/>
    <property type="project" value="GO_Central"/>
</dbReference>
<comment type="similarity">
    <text evidence="9">Belongs to the TRAFAC class dynamin-like GTPase superfamily. GB1/RHD3 GTPase family.</text>
</comment>
<keyword evidence="1" id="KW-0812">Transmembrane</keyword>
<evidence type="ECO:0000259" key="10">
    <source>
        <dbReference type="PROSITE" id="PS51715"/>
    </source>
</evidence>
<dbReference type="InterPro" id="IPR008803">
    <property type="entry name" value="RHD3/Sey1"/>
</dbReference>
<evidence type="ECO:0000256" key="9">
    <source>
        <dbReference type="PROSITE-ProRule" id="PRU01052"/>
    </source>
</evidence>
<proteinExistence type="inferred from homology"/>
<dbReference type="Pfam" id="PF20428">
    <property type="entry name" value="Sey1_3HB"/>
    <property type="match status" value="1"/>
</dbReference>
<evidence type="ECO:0000256" key="8">
    <source>
        <dbReference type="ARBA" id="ARBA00023136"/>
    </source>
</evidence>
<keyword evidence="5" id="KW-1133">Transmembrane helix</keyword>
<dbReference type="FunFam" id="3.40.50.300:FF:002271">
    <property type="entry name" value="Protein ROOT HAIR DEFECTIVE 3 homolog"/>
    <property type="match status" value="1"/>
</dbReference>
<keyword evidence="3" id="KW-0378">Hydrolase</keyword>
<reference evidence="11 12" key="1">
    <citation type="journal article" date="2006" name="Science">
        <title>The genome of black cottonwood, Populus trichocarpa (Torr. &amp; Gray).</title>
        <authorList>
            <person name="Tuskan G.A."/>
            <person name="Difazio S."/>
            <person name="Jansson S."/>
            <person name="Bohlmann J."/>
            <person name="Grigoriev I."/>
            <person name="Hellsten U."/>
            <person name="Putnam N."/>
            <person name="Ralph S."/>
            <person name="Rombauts S."/>
            <person name="Salamov A."/>
            <person name="Schein J."/>
            <person name="Sterck L."/>
            <person name="Aerts A."/>
            <person name="Bhalerao R.R."/>
            <person name="Bhalerao R.P."/>
            <person name="Blaudez D."/>
            <person name="Boerjan W."/>
            <person name="Brun A."/>
            <person name="Brunner A."/>
            <person name="Busov V."/>
            <person name="Campbell M."/>
            <person name="Carlson J."/>
            <person name="Chalot M."/>
            <person name="Chapman J."/>
            <person name="Chen G.L."/>
            <person name="Cooper D."/>
            <person name="Coutinho P.M."/>
            <person name="Couturier J."/>
            <person name="Covert S."/>
            <person name="Cronk Q."/>
            <person name="Cunningham R."/>
            <person name="Davis J."/>
            <person name="Degroeve S."/>
            <person name="Dejardin A."/>
            <person name="Depamphilis C."/>
            <person name="Detter J."/>
            <person name="Dirks B."/>
            <person name="Dubchak I."/>
            <person name="Duplessis S."/>
            <person name="Ehlting J."/>
            <person name="Ellis B."/>
            <person name="Gendler K."/>
            <person name="Goodstein D."/>
            <person name="Gribskov M."/>
            <person name="Grimwood J."/>
            <person name="Groover A."/>
            <person name="Gunter L."/>
            <person name="Hamberger B."/>
            <person name="Heinze B."/>
            <person name="Helariutta Y."/>
            <person name="Henrissat B."/>
            <person name="Holligan D."/>
            <person name="Holt R."/>
            <person name="Huang W."/>
            <person name="Islam-Faridi N."/>
            <person name="Jones S."/>
            <person name="Jones-Rhoades M."/>
            <person name="Jorgensen R."/>
            <person name="Joshi C."/>
            <person name="Kangasjarvi J."/>
            <person name="Karlsson J."/>
            <person name="Kelleher C."/>
            <person name="Kirkpatrick R."/>
            <person name="Kirst M."/>
            <person name="Kohler A."/>
            <person name="Kalluri U."/>
            <person name="Larimer F."/>
            <person name="Leebens-Mack J."/>
            <person name="Leple J.C."/>
            <person name="Locascio P."/>
            <person name="Lou Y."/>
            <person name="Lucas S."/>
            <person name="Martin F."/>
            <person name="Montanini B."/>
            <person name="Napoli C."/>
            <person name="Nelson D.R."/>
            <person name="Nelson C."/>
            <person name="Nieminen K."/>
            <person name="Nilsson O."/>
            <person name="Pereda V."/>
            <person name="Peter G."/>
            <person name="Philippe R."/>
            <person name="Pilate G."/>
            <person name="Poliakov A."/>
            <person name="Razumovskaya J."/>
            <person name="Richardson P."/>
            <person name="Rinaldi C."/>
            <person name="Ritland K."/>
            <person name="Rouze P."/>
            <person name="Ryaboy D."/>
            <person name="Schmutz J."/>
            <person name="Schrader J."/>
            <person name="Segerman B."/>
            <person name="Shin H."/>
            <person name="Siddiqui A."/>
            <person name="Sterky F."/>
            <person name="Terry A."/>
            <person name="Tsai C.J."/>
            <person name="Uberbacher E."/>
            <person name="Unneberg P."/>
            <person name="Vahala J."/>
            <person name="Wall K."/>
            <person name="Wessler S."/>
            <person name="Yang G."/>
            <person name="Yin T."/>
            <person name="Douglas C."/>
            <person name="Marra M."/>
            <person name="Sandberg G."/>
            <person name="Van de Peer Y."/>
            <person name="Rokhsar D."/>
        </authorList>
    </citation>
    <scope>NUCLEOTIDE SEQUENCE [LARGE SCALE GENOMIC DNA]</scope>
    <source>
        <strain evidence="12">cv. Nisqually</strain>
    </source>
</reference>
<name>B9ICG0_POPTR</name>
<evidence type="ECO:0000256" key="3">
    <source>
        <dbReference type="ARBA" id="ARBA00022801"/>
    </source>
</evidence>
<dbReference type="KEGG" id="pop:7456687"/>
<keyword evidence="12" id="KW-1185">Reference proteome</keyword>